<evidence type="ECO:0000256" key="7">
    <source>
        <dbReference type="ARBA" id="ARBA00023554"/>
    </source>
</evidence>
<evidence type="ECO:0000256" key="6">
    <source>
        <dbReference type="ARBA" id="ARBA00023002"/>
    </source>
</evidence>
<evidence type="ECO:0000256" key="1">
    <source>
        <dbReference type="ARBA" id="ARBA00022435"/>
    </source>
</evidence>
<dbReference type="InterPro" id="IPR004436">
    <property type="entry name" value="Isocitrate_DH_NADP_mono"/>
</dbReference>
<feature type="binding site" evidence="13">
    <location>
        <position position="135"/>
    </location>
    <ligand>
        <name>NADP(+)</name>
        <dbReference type="ChEBI" id="CHEBI:58349"/>
    </ligand>
</feature>
<evidence type="ECO:0000256" key="2">
    <source>
        <dbReference type="ARBA" id="ARBA00022532"/>
    </source>
</evidence>
<keyword evidence="5 9" id="KW-0521">NADP</keyword>
<feature type="binding site" evidence="13">
    <location>
        <begin position="82"/>
        <end position="87"/>
    </location>
    <ligand>
        <name>NADP(+)</name>
        <dbReference type="ChEBI" id="CHEBI:58349"/>
    </ligand>
</feature>
<dbReference type="GO" id="GO:0004450">
    <property type="term" value="F:isocitrate dehydrogenase (NADP+) activity"/>
    <property type="evidence" value="ECO:0007669"/>
    <property type="project" value="UniProtKB-EC"/>
</dbReference>
<evidence type="ECO:0000256" key="8">
    <source>
        <dbReference type="ARBA" id="ARBA00046318"/>
    </source>
</evidence>
<keyword evidence="3 12" id="KW-0479">Metal-binding</keyword>
<dbReference type="Pfam" id="PF03971">
    <property type="entry name" value="IDH"/>
    <property type="match status" value="1"/>
</dbReference>
<feature type="binding site" evidence="12">
    <location>
        <position position="545"/>
    </location>
    <ligand>
        <name>Mg(2+)</name>
        <dbReference type="ChEBI" id="CHEBI:18420"/>
    </ligand>
</feature>
<evidence type="ECO:0000256" key="10">
    <source>
        <dbReference type="PIRSR" id="PIRSR009407-1"/>
    </source>
</evidence>
<keyword evidence="2 9" id="KW-0816">Tricarboxylic acid cycle</keyword>
<dbReference type="OrthoDB" id="9807643at2"/>
<evidence type="ECO:0000256" key="12">
    <source>
        <dbReference type="PIRSR" id="PIRSR009407-3"/>
    </source>
</evidence>
<dbReference type="NCBIfam" id="TIGR00178">
    <property type="entry name" value="monomer_idh"/>
    <property type="match status" value="1"/>
</dbReference>
<sequence length="735" mass="78148">MENPDIVYTKVDEAPELASASFLPIIRRFAAAADVTIGTRDISLAGRIIATFPENLTEAQRQTDDLAHLGELVKTPEANVIKLPNISASVPQLAAAISELQSQGYDLPDYPENPETDAENAIRARYDAIKGSAVNPVLREGNSDRRAAVAVKNYAQANPHRMGVWSADSKTSVATMSANDFRSNEKSATLAKAATARIELVAKDGSVTVLKDAVSYPAGTVVDATFMSAKALGAFLLEQVAATKASGVLFSIHLKATMMKVSDPIIFGHAVKAFLKPVFDQYGDDLAAAGANPNSGLGAMLDVVATSPKAAEIQKAIAAVIADNPPLYMVNSDKGISNLHVPSDVIIDASIPALIRAGGKGWGPDGAEADTNCVIPDSSYAAVYDEAIKNCKANGALDPSTAGTVQNVGLMAQKAEEYGSHPTTFEIPADGTVRMVLDSGEVLHAHEVEAGDIWRSASTRQAPIEDWVQLAIDRQALENCQAIFWLDETRAHDAELLKYVRPLLDKAGVANKFQILAPREATALSFNTIRKGDTSIAVTGNVLRDYLTDLFPILELGTSAKMLSIVKLMQGGGLFETGAGGSAPKHVQQLVEENHLRWDSLGEFCALGESLKYLAQVKGNTKAMVLGKAVDVATQGILDHDKSPGRKVGQPDNRDSHFYFALYWAQALAAQTDDAEMATEFEPLAKELADNEAKIVADLAAAQGKAADIGGYYHSDPAKTAAVMRPSETLNSIIG</sequence>
<comment type="similarity">
    <text evidence="8 9">Belongs to the monomeric-type IDH family.</text>
</comment>
<evidence type="ECO:0000256" key="4">
    <source>
        <dbReference type="ARBA" id="ARBA00022842"/>
    </source>
</evidence>
<gene>
    <name evidence="14" type="ORF">SAMN04488002_1248</name>
</gene>
<keyword evidence="1 9" id="KW-0329">Glyoxylate bypass</keyword>
<dbReference type="EMBL" id="FOYO01000001">
    <property type="protein sequence ID" value="SFR39948.1"/>
    <property type="molecule type" value="Genomic_DNA"/>
</dbReference>
<comment type="catalytic activity">
    <reaction evidence="7 9">
        <text>D-threo-isocitrate + NADP(+) = 2-oxoglutarate + CO2 + NADPH</text>
        <dbReference type="Rhea" id="RHEA:19629"/>
        <dbReference type="ChEBI" id="CHEBI:15562"/>
        <dbReference type="ChEBI" id="CHEBI:16526"/>
        <dbReference type="ChEBI" id="CHEBI:16810"/>
        <dbReference type="ChEBI" id="CHEBI:57783"/>
        <dbReference type="ChEBI" id="CHEBI:58349"/>
        <dbReference type="EC" id="1.1.1.42"/>
    </reaction>
</comment>
<feature type="binding site" evidence="12">
    <location>
        <position position="348"/>
    </location>
    <ligand>
        <name>Mg(2+)</name>
        <dbReference type="ChEBI" id="CHEBI:18420"/>
    </ligand>
</feature>
<feature type="binding site" evidence="13">
    <location>
        <position position="646"/>
    </location>
    <ligand>
        <name>NADP(+)</name>
        <dbReference type="ChEBI" id="CHEBI:58349"/>
    </ligand>
</feature>
<evidence type="ECO:0000313" key="15">
    <source>
        <dbReference type="Proteomes" id="UP000199658"/>
    </source>
</evidence>
<dbReference type="RefSeq" id="WP_090213852.1">
    <property type="nucleotide sequence ID" value="NZ_FOYO01000001.1"/>
</dbReference>
<accession>A0A1I6GCS4</accession>
<feature type="binding site" evidence="11">
    <location>
        <position position="544"/>
    </location>
    <ligand>
        <name>D-threo-isocitrate</name>
        <dbReference type="ChEBI" id="CHEBI:15562"/>
    </ligand>
</feature>
<evidence type="ECO:0000256" key="3">
    <source>
        <dbReference type="ARBA" id="ARBA00022723"/>
    </source>
</evidence>
<dbReference type="Proteomes" id="UP000199658">
    <property type="component" value="Unassembled WGS sequence"/>
</dbReference>
<evidence type="ECO:0000256" key="9">
    <source>
        <dbReference type="PIRNR" id="PIRNR009407"/>
    </source>
</evidence>
<dbReference type="GO" id="GO:0046872">
    <property type="term" value="F:metal ion binding"/>
    <property type="evidence" value="ECO:0007669"/>
    <property type="project" value="UniProtKB-KW"/>
</dbReference>
<name>A0A1I6GCS4_9RHOB</name>
<feature type="binding site" evidence="13">
    <location>
        <begin position="581"/>
        <end position="582"/>
    </location>
    <ligand>
        <name>NADP(+)</name>
        <dbReference type="ChEBI" id="CHEBI:58349"/>
    </ligand>
</feature>
<protein>
    <recommendedName>
        <fullName evidence="9">Isocitrate dehydrogenase [NADP]</fullName>
        <ecNumber evidence="9">1.1.1.42</ecNumber>
    </recommendedName>
    <alternativeName>
        <fullName evidence="9">Oxalosuccinate decarboxylase</fullName>
    </alternativeName>
</protein>
<dbReference type="SUPFAM" id="SSF53659">
    <property type="entry name" value="Isocitrate/Isopropylmalate dehydrogenase-like"/>
    <property type="match status" value="1"/>
</dbReference>
<dbReference type="STRING" id="670154.SAMN04488002_1248"/>
<feature type="binding site" evidence="12">
    <location>
        <position position="549"/>
    </location>
    <ligand>
        <name>Mg(2+)</name>
        <dbReference type="ChEBI" id="CHEBI:18420"/>
    </ligand>
</feature>
<evidence type="ECO:0000313" key="14">
    <source>
        <dbReference type="EMBL" id="SFR39948.1"/>
    </source>
</evidence>
<comment type="cofactor">
    <cofactor evidence="12">
        <name>Mg(2+)</name>
        <dbReference type="ChEBI" id="CHEBI:18420"/>
    </cofactor>
    <cofactor evidence="12">
        <name>Mn(2+)</name>
        <dbReference type="ChEBI" id="CHEBI:29035"/>
    </cofactor>
    <text evidence="12">Binds 1 Mg(2+) or Mn(2+) ion per subunit.</text>
</comment>
<feature type="site" description="Critical for catalysis" evidence="10">
    <location>
        <position position="418"/>
    </location>
</feature>
<feature type="binding site" evidence="13">
    <location>
        <begin position="597"/>
        <end position="599"/>
    </location>
    <ligand>
        <name>NADP(+)</name>
        <dbReference type="ChEBI" id="CHEBI:58349"/>
    </ligand>
</feature>
<proteinExistence type="inferred from homology"/>
<evidence type="ECO:0000256" key="13">
    <source>
        <dbReference type="PIRSR" id="PIRSR009407-4"/>
    </source>
</evidence>
<evidence type="ECO:0000256" key="5">
    <source>
        <dbReference type="ARBA" id="ARBA00022857"/>
    </source>
</evidence>
<organism evidence="14 15">
    <name type="scientific">Litoreibacter janthinus</name>
    <dbReference type="NCBI Taxonomy" id="670154"/>
    <lineage>
        <taxon>Bacteria</taxon>
        <taxon>Pseudomonadati</taxon>
        <taxon>Pseudomonadota</taxon>
        <taxon>Alphaproteobacteria</taxon>
        <taxon>Rhodobacterales</taxon>
        <taxon>Roseobacteraceae</taxon>
        <taxon>Litoreibacter</taxon>
    </lineage>
</organism>
<reference evidence="15" key="1">
    <citation type="submission" date="2016-10" db="EMBL/GenBank/DDBJ databases">
        <authorList>
            <person name="Varghese N."/>
            <person name="Submissions S."/>
        </authorList>
    </citation>
    <scope>NUCLEOTIDE SEQUENCE [LARGE SCALE GENOMIC DNA]</scope>
    <source>
        <strain evidence="15">DSM 26921</strain>
    </source>
</reference>
<dbReference type="AlphaFoldDB" id="A0A1I6GCS4"/>
<dbReference type="GO" id="GO:0006097">
    <property type="term" value="P:glyoxylate cycle"/>
    <property type="evidence" value="ECO:0007669"/>
    <property type="project" value="UniProtKB-KW"/>
</dbReference>
<feature type="site" description="Critical for catalysis" evidence="10">
    <location>
        <position position="255"/>
    </location>
</feature>
<feature type="binding site" evidence="11">
    <location>
        <position position="145"/>
    </location>
    <ligand>
        <name>D-threo-isocitrate</name>
        <dbReference type="ChEBI" id="CHEBI:15562"/>
    </ligand>
</feature>
<keyword evidence="15" id="KW-1185">Reference proteome</keyword>
<keyword evidence="4 12" id="KW-0460">Magnesium</keyword>
<dbReference type="PANTHER" id="PTHR36999:SF1">
    <property type="entry name" value="ISOCITRATE DEHYDROGENASE (NADP(+))"/>
    <property type="match status" value="1"/>
</dbReference>
<dbReference type="PANTHER" id="PTHR36999">
    <property type="entry name" value="ISOCITRATE DEHYDROGENASE [NADP]"/>
    <property type="match status" value="1"/>
</dbReference>
<feature type="binding site" evidence="13">
    <location>
        <position position="586"/>
    </location>
    <ligand>
        <name>NADP(+)</name>
        <dbReference type="ChEBI" id="CHEBI:58349"/>
    </ligand>
</feature>
<evidence type="ECO:0000256" key="11">
    <source>
        <dbReference type="PIRSR" id="PIRSR009407-2"/>
    </source>
</evidence>
<feature type="binding site" evidence="11">
    <location>
        <begin position="132"/>
        <end position="139"/>
    </location>
    <ligand>
        <name>substrate</name>
    </ligand>
</feature>
<dbReference type="PIRSF" id="PIRSF009407">
    <property type="entry name" value="IDH_monmr"/>
    <property type="match status" value="1"/>
</dbReference>
<keyword evidence="6 9" id="KW-0560">Oxidoreductase</keyword>
<dbReference type="EC" id="1.1.1.42" evidence="9"/>
<dbReference type="GO" id="GO:0006099">
    <property type="term" value="P:tricarboxylic acid cycle"/>
    <property type="evidence" value="ECO:0007669"/>
    <property type="project" value="UniProtKB-KW"/>
</dbReference>